<dbReference type="SUPFAM" id="SSF46785">
    <property type="entry name" value="Winged helix' DNA-binding domain"/>
    <property type="match status" value="1"/>
</dbReference>
<dbReference type="InterPro" id="IPR036388">
    <property type="entry name" value="WH-like_DNA-bd_sf"/>
</dbReference>
<keyword evidence="7" id="KW-1185">Reference proteome</keyword>
<comment type="caution">
    <text evidence="6">The sequence shown here is derived from an EMBL/GenBank/DDBJ whole genome shotgun (WGS) entry which is preliminary data.</text>
</comment>
<dbReference type="SUPFAM" id="SSF48008">
    <property type="entry name" value="GntR ligand-binding domain-like"/>
    <property type="match status" value="1"/>
</dbReference>
<dbReference type="Gene3D" id="1.10.10.10">
    <property type="entry name" value="Winged helix-like DNA-binding domain superfamily/Winged helix DNA-binding domain"/>
    <property type="match status" value="1"/>
</dbReference>
<feature type="compositionally biased region" description="Basic and acidic residues" evidence="4">
    <location>
        <begin position="1"/>
        <end position="17"/>
    </location>
</feature>
<feature type="domain" description="HTH gntR-type" evidence="5">
    <location>
        <begin position="19"/>
        <end position="87"/>
    </location>
</feature>
<dbReference type="PROSITE" id="PS50949">
    <property type="entry name" value="HTH_GNTR"/>
    <property type="match status" value="1"/>
</dbReference>
<evidence type="ECO:0000256" key="3">
    <source>
        <dbReference type="ARBA" id="ARBA00023163"/>
    </source>
</evidence>
<feature type="region of interest" description="Disordered" evidence="4">
    <location>
        <begin position="1"/>
        <end position="22"/>
    </location>
</feature>
<dbReference type="SMART" id="SM00345">
    <property type="entry name" value="HTH_GNTR"/>
    <property type="match status" value="1"/>
</dbReference>
<evidence type="ECO:0000256" key="1">
    <source>
        <dbReference type="ARBA" id="ARBA00023015"/>
    </source>
</evidence>
<dbReference type="Pfam" id="PF07729">
    <property type="entry name" value="FCD"/>
    <property type="match status" value="1"/>
</dbReference>
<dbReference type="EMBL" id="CAJZAH010000001">
    <property type="protein sequence ID" value="CAG9168376.1"/>
    <property type="molecule type" value="Genomic_DNA"/>
</dbReference>
<dbReference type="CDD" id="cd07377">
    <property type="entry name" value="WHTH_GntR"/>
    <property type="match status" value="1"/>
</dbReference>
<dbReference type="Gene3D" id="1.20.120.530">
    <property type="entry name" value="GntR ligand-binding domain-like"/>
    <property type="match status" value="1"/>
</dbReference>
<dbReference type="Pfam" id="PF00392">
    <property type="entry name" value="GntR"/>
    <property type="match status" value="1"/>
</dbReference>
<dbReference type="PANTHER" id="PTHR43537:SF5">
    <property type="entry name" value="UXU OPERON TRANSCRIPTIONAL REGULATOR"/>
    <property type="match status" value="1"/>
</dbReference>
<protein>
    <submittedName>
        <fullName evidence="6">HTH-type transcriptional regulator LutR</fullName>
    </submittedName>
</protein>
<keyword evidence="2" id="KW-0238">DNA-binding</keyword>
<evidence type="ECO:0000256" key="2">
    <source>
        <dbReference type="ARBA" id="ARBA00023125"/>
    </source>
</evidence>
<dbReference type="PANTHER" id="PTHR43537">
    <property type="entry name" value="TRANSCRIPTIONAL REGULATOR, GNTR FAMILY"/>
    <property type="match status" value="1"/>
</dbReference>
<proteinExistence type="predicted"/>
<dbReference type="InterPro" id="IPR011711">
    <property type="entry name" value="GntR_C"/>
</dbReference>
<dbReference type="PRINTS" id="PR00035">
    <property type="entry name" value="HTHGNTR"/>
</dbReference>
<evidence type="ECO:0000313" key="6">
    <source>
        <dbReference type="EMBL" id="CAG9168376.1"/>
    </source>
</evidence>
<dbReference type="RefSeq" id="WP_222204975.1">
    <property type="nucleotide sequence ID" value="NZ_CAJZAH010000001.1"/>
</dbReference>
<name>A0ABN7Y7F8_9BURK</name>
<dbReference type="Proteomes" id="UP000721236">
    <property type="component" value="Unassembled WGS sequence"/>
</dbReference>
<evidence type="ECO:0000259" key="5">
    <source>
        <dbReference type="PROSITE" id="PS50949"/>
    </source>
</evidence>
<dbReference type="InterPro" id="IPR008920">
    <property type="entry name" value="TF_FadR/GntR_C"/>
</dbReference>
<gene>
    <name evidence="6" type="primary">lutR_1</name>
    <name evidence="6" type="ORF">LMG21510_01052</name>
</gene>
<reference evidence="6 7" key="1">
    <citation type="submission" date="2021-08" db="EMBL/GenBank/DDBJ databases">
        <authorList>
            <person name="Peeters C."/>
        </authorList>
    </citation>
    <scope>NUCLEOTIDE SEQUENCE [LARGE SCALE GENOMIC DNA]</scope>
    <source>
        <strain evidence="6 7">LMG 21510</strain>
    </source>
</reference>
<keyword evidence="3" id="KW-0804">Transcription</keyword>
<sequence length="245" mass="27116">MKDHPATAPRDFTRLSRPDNLPDDIAHQIRERILNGTLAMGQRLPTEHEMASAFDVSRNVVREAIARLKLAGYVETRRGTGSFVAQDIGNRNFEIVKGELLQGDALEHVYQLRVEIESGAAALAAQFRTEAQLDTLRLALAKVDSAGNDLEQGVDTALDFHLAVSSATNNPYFIRLMAHLSRVIHDAVRTLRTTSTGTARISEIEQEHHAIFDAIAAKNPEAARQAMRRHLVNGMERHLALRSGT</sequence>
<dbReference type="InterPro" id="IPR036390">
    <property type="entry name" value="WH_DNA-bd_sf"/>
</dbReference>
<accession>A0ABN7Y7F8</accession>
<evidence type="ECO:0000313" key="7">
    <source>
        <dbReference type="Proteomes" id="UP000721236"/>
    </source>
</evidence>
<keyword evidence="1" id="KW-0805">Transcription regulation</keyword>
<evidence type="ECO:0000256" key="4">
    <source>
        <dbReference type="SAM" id="MobiDB-lite"/>
    </source>
</evidence>
<organism evidence="6 7">
    <name type="scientific">Cupriavidus respiraculi</name>
    <dbReference type="NCBI Taxonomy" id="195930"/>
    <lineage>
        <taxon>Bacteria</taxon>
        <taxon>Pseudomonadati</taxon>
        <taxon>Pseudomonadota</taxon>
        <taxon>Betaproteobacteria</taxon>
        <taxon>Burkholderiales</taxon>
        <taxon>Burkholderiaceae</taxon>
        <taxon>Cupriavidus</taxon>
    </lineage>
</organism>
<dbReference type="InterPro" id="IPR000524">
    <property type="entry name" value="Tscrpt_reg_HTH_GntR"/>
</dbReference>
<dbReference type="SMART" id="SM00895">
    <property type="entry name" value="FCD"/>
    <property type="match status" value="1"/>
</dbReference>